<accession>A0A0J7LMI3</accession>
<name>A0A0J7LMI3_9FLAO</name>
<dbReference type="EMBL" id="LFNG01000022">
    <property type="protein sequence ID" value="KMQ70310.1"/>
    <property type="molecule type" value="Genomic_DNA"/>
</dbReference>
<proteinExistence type="predicted"/>
<dbReference type="PATRIC" id="fig|1304281.5.peg.2777"/>
<organism evidence="1 2">
    <name type="scientific">Chryseobacterium koreense CCUG 49689</name>
    <dbReference type="NCBI Taxonomy" id="1304281"/>
    <lineage>
        <taxon>Bacteria</taxon>
        <taxon>Pseudomonadati</taxon>
        <taxon>Bacteroidota</taxon>
        <taxon>Flavobacteriia</taxon>
        <taxon>Flavobacteriales</taxon>
        <taxon>Weeksellaceae</taxon>
        <taxon>Chryseobacterium group</taxon>
        <taxon>Chryseobacterium</taxon>
    </lineage>
</organism>
<evidence type="ECO:0000313" key="1">
    <source>
        <dbReference type="EMBL" id="KMQ70310.1"/>
    </source>
</evidence>
<dbReference type="RefSeq" id="WP_048500460.1">
    <property type="nucleotide sequence ID" value="NZ_LFNG01000022.1"/>
</dbReference>
<comment type="caution">
    <text evidence="1">The sequence shown here is derived from an EMBL/GenBank/DDBJ whole genome shotgun (WGS) entry which is preliminary data.</text>
</comment>
<keyword evidence="2" id="KW-1185">Reference proteome</keyword>
<evidence type="ECO:0008006" key="3">
    <source>
        <dbReference type="Google" id="ProtNLM"/>
    </source>
</evidence>
<dbReference type="Proteomes" id="UP000035900">
    <property type="component" value="Unassembled WGS sequence"/>
</dbReference>
<evidence type="ECO:0000313" key="2">
    <source>
        <dbReference type="Proteomes" id="UP000035900"/>
    </source>
</evidence>
<dbReference type="STRING" id="1304281.ACM44_12885"/>
<reference evidence="1 2" key="1">
    <citation type="journal article" date="2004" name="Int. J. Syst. Evol. Microbiol.">
        <title>Kaistella koreensis gen. nov., sp. nov., a novel member of the Chryseobacterium-Bergeyella-Riemerella branch.</title>
        <authorList>
            <person name="Kim M.K."/>
            <person name="Im W.T."/>
            <person name="Shin Y.K."/>
            <person name="Lim J.H."/>
            <person name="Kim S.H."/>
            <person name="Lee B.C."/>
            <person name="Park M.Y."/>
            <person name="Lee K.Y."/>
            <person name="Lee S.T."/>
        </authorList>
    </citation>
    <scope>NUCLEOTIDE SEQUENCE [LARGE SCALE GENOMIC DNA]</scope>
    <source>
        <strain evidence="1 2">CCUG 49689</strain>
    </source>
</reference>
<dbReference type="OrthoDB" id="1065075at2"/>
<sequence length="350" mass="39188">MYQLNWNINFKNKQGNWKLGILAECIIEKSVSNLADTATVVLPEADMNKVLKVQDSIGRGDEITIDLGYDDNLVTEFIGYVKEITTNDSALQILCEDALFLFRKGIADRFFGVKKMKKKKSKDDGDEGESTEEPPAVGKLTSVKEVAQYVISQIDKSYKLDCKYDIPYERFTIYQATGYDVLAKIQEETGADIFFDMKTKTLCIYPAYTRKGGEADYSMQHNIETSSLEYKSAEDRKVEVTVESVGVSGEVISKTVGQAGGEKITKKVGRMSAAAVKIIADTEYKNKMAPGYEGTFDAWLIPYVEPSYTIGIYDDDYPYKDGKYYTESVTVNFSEAGGKRTIRPSIKLSK</sequence>
<dbReference type="AlphaFoldDB" id="A0A0J7LMI3"/>
<gene>
    <name evidence="1" type="ORF">ACM44_12885</name>
</gene>
<protein>
    <recommendedName>
        <fullName evidence="3">Phage protein D</fullName>
    </recommendedName>
</protein>